<dbReference type="InterPro" id="IPR009022">
    <property type="entry name" value="EFG_III"/>
</dbReference>
<dbReference type="SUPFAM" id="SSF54980">
    <property type="entry name" value="EF-G C-terminal domain-like"/>
    <property type="match status" value="1"/>
</dbReference>
<protein>
    <submittedName>
        <fullName evidence="6">11170_t:CDS:1</fullName>
    </submittedName>
</protein>
<feature type="domain" description="Elongation Factor G" evidence="5">
    <location>
        <begin position="129"/>
        <end position="202"/>
    </location>
</feature>
<proteinExistence type="predicted"/>
<keyword evidence="3" id="KW-0342">GTP-binding</keyword>
<keyword evidence="2" id="KW-0648">Protein biosynthesis</keyword>
<organism evidence="6 7">
    <name type="scientific">Dentiscutata erythropus</name>
    <dbReference type="NCBI Taxonomy" id="1348616"/>
    <lineage>
        <taxon>Eukaryota</taxon>
        <taxon>Fungi</taxon>
        <taxon>Fungi incertae sedis</taxon>
        <taxon>Mucoromycota</taxon>
        <taxon>Glomeromycotina</taxon>
        <taxon>Glomeromycetes</taxon>
        <taxon>Diversisporales</taxon>
        <taxon>Gigasporaceae</taxon>
        <taxon>Dentiscutata</taxon>
    </lineage>
</organism>
<sequence>MGLYDEATKGRSSLIEALSEMDNNMLDLFLSAKDHMKISVEDAKQALRIVTLRESCKLGDHMTLYNTNTQHKERVNKLLQMHANDVEETPSITAGNIGVIIGLKVARTGDTLIQFNDSRKSLRLQAIDIPAPVFFRVVEAAGISGKKSLEEALKNILRLDPSLHVHIDQDSGQTLISGMGELHLEIVKDRLLNDFKVKAELRKMRISYREAVVTDKIDYTYLYEREVMGKRVKVQVSLTITPLYKNDQGSFKEGGNRITVL</sequence>
<dbReference type="GO" id="GO:0005739">
    <property type="term" value="C:mitochondrion"/>
    <property type="evidence" value="ECO:0007669"/>
    <property type="project" value="TreeGrafter"/>
</dbReference>
<evidence type="ECO:0000313" key="6">
    <source>
        <dbReference type="EMBL" id="CAG8726296.1"/>
    </source>
</evidence>
<dbReference type="AlphaFoldDB" id="A0A9N9NE27"/>
<dbReference type="OrthoDB" id="2406080at2759"/>
<dbReference type="PANTHER" id="PTHR43261:SF1">
    <property type="entry name" value="RIBOSOME-RELEASING FACTOR 2, MITOCHONDRIAL"/>
    <property type="match status" value="1"/>
</dbReference>
<dbReference type="GO" id="GO:0003924">
    <property type="term" value="F:GTPase activity"/>
    <property type="evidence" value="ECO:0007669"/>
    <property type="project" value="TreeGrafter"/>
</dbReference>
<dbReference type="InterPro" id="IPR041095">
    <property type="entry name" value="EFG_II"/>
</dbReference>
<comment type="caution">
    <text evidence="6">The sequence shown here is derived from an EMBL/GenBank/DDBJ whole genome shotgun (WGS) entry which is preliminary data.</text>
</comment>
<dbReference type="GO" id="GO:0032790">
    <property type="term" value="P:ribosome disassembly"/>
    <property type="evidence" value="ECO:0007669"/>
    <property type="project" value="TreeGrafter"/>
</dbReference>
<gene>
    <name evidence="6" type="ORF">DERYTH_LOCUS14746</name>
</gene>
<dbReference type="PANTHER" id="PTHR43261">
    <property type="entry name" value="TRANSLATION ELONGATION FACTOR G-RELATED"/>
    <property type="match status" value="1"/>
</dbReference>
<evidence type="ECO:0000313" key="7">
    <source>
        <dbReference type="Proteomes" id="UP000789405"/>
    </source>
</evidence>
<feature type="domain" description="Translation elongation factor EFTu-like" evidence="4">
    <location>
        <begin position="62"/>
        <end position="112"/>
    </location>
</feature>
<name>A0A9N9NE27_9GLOM</name>
<dbReference type="InterPro" id="IPR009000">
    <property type="entry name" value="Transl_B-barrel_sf"/>
</dbReference>
<evidence type="ECO:0000256" key="3">
    <source>
        <dbReference type="ARBA" id="ARBA00023134"/>
    </source>
</evidence>
<dbReference type="GO" id="GO:0032543">
    <property type="term" value="P:mitochondrial translation"/>
    <property type="evidence" value="ECO:0007669"/>
    <property type="project" value="TreeGrafter"/>
</dbReference>
<keyword evidence="7" id="KW-1185">Reference proteome</keyword>
<evidence type="ECO:0000259" key="4">
    <source>
        <dbReference type="Pfam" id="PF03144"/>
    </source>
</evidence>
<dbReference type="Pfam" id="PF03144">
    <property type="entry name" value="GTP_EFTU_D2"/>
    <property type="match status" value="1"/>
</dbReference>
<dbReference type="CDD" id="cd16262">
    <property type="entry name" value="EFG_III"/>
    <property type="match status" value="1"/>
</dbReference>
<dbReference type="InterPro" id="IPR035647">
    <property type="entry name" value="EFG_III/V"/>
</dbReference>
<dbReference type="Gene3D" id="2.40.30.10">
    <property type="entry name" value="Translation factors"/>
    <property type="match status" value="1"/>
</dbReference>
<evidence type="ECO:0000256" key="2">
    <source>
        <dbReference type="ARBA" id="ARBA00022917"/>
    </source>
</evidence>
<accession>A0A9N9NE27</accession>
<reference evidence="6" key="1">
    <citation type="submission" date="2021-06" db="EMBL/GenBank/DDBJ databases">
        <authorList>
            <person name="Kallberg Y."/>
            <person name="Tangrot J."/>
            <person name="Rosling A."/>
        </authorList>
    </citation>
    <scope>NUCLEOTIDE SEQUENCE</scope>
    <source>
        <strain evidence="6">MA453B</strain>
    </source>
</reference>
<dbReference type="SUPFAM" id="SSF50447">
    <property type="entry name" value="Translation proteins"/>
    <property type="match status" value="1"/>
</dbReference>
<evidence type="ECO:0000259" key="5">
    <source>
        <dbReference type="Pfam" id="PF14492"/>
    </source>
</evidence>
<evidence type="ECO:0000256" key="1">
    <source>
        <dbReference type="ARBA" id="ARBA00022741"/>
    </source>
</evidence>
<dbReference type="Gene3D" id="3.30.70.870">
    <property type="entry name" value="Elongation Factor G (Translational Gtpase), domain 3"/>
    <property type="match status" value="1"/>
</dbReference>
<dbReference type="EMBL" id="CAJVPY010011346">
    <property type="protein sequence ID" value="CAG8726296.1"/>
    <property type="molecule type" value="Genomic_DNA"/>
</dbReference>
<dbReference type="Proteomes" id="UP000789405">
    <property type="component" value="Unassembled WGS sequence"/>
</dbReference>
<dbReference type="InterPro" id="IPR004161">
    <property type="entry name" value="EFTu-like_2"/>
</dbReference>
<keyword evidence="1" id="KW-0547">Nucleotide-binding</keyword>
<dbReference type="Pfam" id="PF14492">
    <property type="entry name" value="EFG_III"/>
    <property type="match status" value="1"/>
</dbReference>
<dbReference type="GO" id="GO:0005525">
    <property type="term" value="F:GTP binding"/>
    <property type="evidence" value="ECO:0007669"/>
    <property type="project" value="UniProtKB-KW"/>
</dbReference>